<reference evidence="5" key="2">
    <citation type="submission" date="2011-02" db="EMBL/GenBank/DDBJ databases">
        <authorList>
            <person name="MacLean D."/>
        </authorList>
    </citation>
    <scope>NUCLEOTIDE SEQUENCE</scope>
</reference>
<protein>
    <submittedName>
        <fullName evidence="5">AlNc14C83G5369 protein</fullName>
    </submittedName>
</protein>
<dbReference type="InterPro" id="IPR011992">
    <property type="entry name" value="EF-hand-dom_pair"/>
</dbReference>
<dbReference type="PROSITE" id="PS50222">
    <property type="entry name" value="EF_HAND_2"/>
    <property type="match status" value="2"/>
</dbReference>
<dbReference type="InterPro" id="IPR002048">
    <property type="entry name" value="EF_hand_dom"/>
</dbReference>
<evidence type="ECO:0000256" key="3">
    <source>
        <dbReference type="SAM" id="MobiDB-lite"/>
    </source>
</evidence>
<feature type="domain" description="EF-hand" evidence="4">
    <location>
        <begin position="62"/>
        <end position="97"/>
    </location>
</feature>
<feature type="coiled-coil region" evidence="2">
    <location>
        <begin position="448"/>
        <end position="482"/>
    </location>
</feature>
<dbReference type="SMART" id="SM00054">
    <property type="entry name" value="EFh"/>
    <property type="match status" value="2"/>
</dbReference>
<dbReference type="PROSITE" id="PS00018">
    <property type="entry name" value="EF_HAND_1"/>
    <property type="match status" value="1"/>
</dbReference>
<accession>F0WFI4</accession>
<keyword evidence="2" id="KW-0175">Coiled coil</keyword>
<sequence>METKKKDSKERKKEGSSSKAKEAHASAKAKETHAPAVATEAQPLVPTSERVHAMNNNNTVSIADIDAIQLFRQYDRSRNGFLTRRDFLEMLRDYAAPYPNDQSNCNVQNRMENERLPIALTDSVGIPLGFERTDHNSEFEAGQLFERYDRDRTGMMNFAKFHTFFTDFRPQLQRFVQDLQIKTYEQRSGQKARLEDSVHVDNVCSEEKAPIKQKTEKICGDKRAQIQRELWKLHTLCKDELIDRRQHLVDTMEAMRAEISVRHQNRTPTGRSWANHKDLSLPEPAARSKSIHAMSDRQLMQFFLEKEQDVTKMDSLFSTIRNLLHNSSQLTSDEELDEALLQVHELRKKAQHVIMLHYYDGDGISTSRRQFPSELSQAVTYDEREQKLDTQDHIFGGEDPGARAKCHAWETREPKGARIQNSTNGDTIFPMDKGRSNEPFVRVKDQIIYELLQERASLCKEKADLEAQIHELSELSTEEMKKWATLTDNMQAEIEKLRYALQRNTSSLQFP</sequence>
<reference evidence="5" key="1">
    <citation type="journal article" date="2011" name="PLoS Biol.">
        <title>Gene gain and loss during evolution of obligate parasitism in the white rust pathogen of Arabidopsis thaliana.</title>
        <authorList>
            <person name="Kemen E."/>
            <person name="Gardiner A."/>
            <person name="Schultz-Larsen T."/>
            <person name="Kemen A.C."/>
            <person name="Balmuth A.L."/>
            <person name="Robert-Seilaniantz A."/>
            <person name="Bailey K."/>
            <person name="Holub E."/>
            <person name="Studholme D.J."/>
            <person name="Maclean D."/>
            <person name="Jones J.D."/>
        </authorList>
    </citation>
    <scope>NUCLEOTIDE SEQUENCE</scope>
</reference>
<dbReference type="HOGENOM" id="CLU_533649_0_0_1"/>
<name>F0WFI4_9STRA</name>
<keyword evidence="1" id="KW-0106">Calcium</keyword>
<evidence type="ECO:0000313" key="5">
    <source>
        <dbReference type="EMBL" id="CCA19966.1"/>
    </source>
</evidence>
<proteinExistence type="predicted"/>
<gene>
    <name evidence="5" type="primary">AlNc14C83G5369</name>
    <name evidence="5" type="ORF">ALNC14_061090</name>
</gene>
<feature type="region of interest" description="Disordered" evidence="3">
    <location>
        <begin position="1"/>
        <end position="46"/>
    </location>
</feature>
<evidence type="ECO:0000256" key="1">
    <source>
        <dbReference type="ARBA" id="ARBA00022837"/>
    </source>
</evidence>
<dbReference type="EMBL" id="FR824128">
    <property type="protein sequence ID" value="CCA19966.1"/>
    <property type="molecule type" value="Genomic_DNA"/>
</dbReference>
<feature type="compositionally biased region" description="Basic and acidic residues" evidence="3">
    <location>
        <begin position="1"/>
        <end position="33"/>
    </location>
</feature>
<feature type="domain" description="EF-hand" evidence="4">
    <location>
        <begin position="136"/>
        <end position="171"/>
    </location>
</feature>
<dbReference type="InterPro" id="IPR018247">
    <property type="entry name" value="EF_Hand_1_Ca_BS"/>
</dbReference>
<organism evidence="5">
    <name type="scientific">Albugo laibachii Nc14</name>
    <dbReference type="NCBI Taxonomy" id="890382"/>
    <lineage>
        <taxon>Eukaryota</taxon>
        <taxon>Sar</taxon>
        <taxon>Stramenopiles</taxon>
        <taxon>Oomycota</taxon>
        <taxon>Peronosporomycetes</taxon>
        <taxon>Albuginales</taxon>
        <taxon>Albuginaceae</taxon>
        <taxon>Albugo</taxon>
    </lineage>
</organism>
<dbReference type="AlphaFoldDB" id="F0WFI4"/>
<dbReference type="SUPFAM" id="SSF47473">
    <property type="entry name" value="EF-hand"/>
    <property type="match status" value="1"/>
</dbReference>
<dbReference type="Gene3D" id="1.10.238.10">
    <property type="entry name" value="EF-hand"/>
    <property type="match status" value="1"/>
</dbReference>
<dbReference type="GO" id="GO:0005509">
    <property type="term" value="F:calcium ion binding"/>
    <property type="evidence" value="ECO:0007669"/>
    <property type="project" value="InterPro"/>
</dbReference>
<evidence type="ECO:0000256" key="2">
    <source>
        <dbReference type="SAM" id="Coils"/>
    </source>
</evidence>
<evidence type="ECO:0000259" key="4">
    <source>
        <dbReference type="PROSITE" id="PS50222"/>
    </source>
</evidence>